<dbReference type="PANTHER" id="PTHR30373">
    <property type="entry name" value="UPF0603 PROTEIN YGCG"/>
    <property type="match status" value="1"/>
</dbReference>
<feature type="compositionally biased region" description="Gly residues" evidence="1">
    <location>
        <begin position="446"/>
        <end position="461"/>
    </location>
</feature>
<protein>
    <submittedName>
        <fullName evidence="4">Lipoprotein</fullName>
    </submittedName>
</protein>
<gene>
    <name evidence="4" type="ORF">BDI24065_00408</name>
</gene>
<feature type="transmembrane region" description="Helical" evidence="2">
    <location>
        <begin position="276"/>
        <end position="295"/>
    </location>
</feature>
<evidence type="ECO:0000313" key="5">
    <source>
        <dbReference type="Proteomes" id="UP000494125"/>
    </source>
</evidence>
<dbReference type="AlphaFoldDB" id="A0A6P2H7I1"/>
<evidence type="ECO:0000313" key="4">
    <source>
        <dbReference type="EMBL" id="VWB12583.1"/>
    </source>
</evidence>
<dbReference type="Pfam" id="PF04536">
    <property type="entry name" value="TPM_phosphatase"/>
    <property type="match status" value="1"/>
</dbReference>
<feature type="transmembrane region" description="Helical" evidence="2">
    <location>
        <begin position="331"/>
        <end position="352"/>
    </location>
</feature>
<feature type="region of interest" description="Disordered" evidence="1">
    <location>
        <begin position="408"/>
        <end position="461"/>
    </location>
</feature>
<feature type="domain" description="TPM" evidence="3">
    <location>
        <begin position="108"/>
        <end position="231"/>
    </location>
</feature>
<name>A0A6P2H7I1_9BURK</name>
<organism evidence="4 5">
    <name type="scientific">Burkholderia diffusa</name>
    <dbReference type="NCBI Taxonomy" id="488732"/>
    <lineage>
        <taxon>Bacteria</taxon>
        <taxon>Pseudomonadati</taxon>
        <taxon>Pseudomonadota</taxon>
        <taxon>Betaproteobacteria</taxon>
        <taxon>Burkholderiales</taxon>
        <taxon>Burkholderiaceae</taxon>
        <taxon>Burkholderia</taxon>
        <taxon>Burkholderia cepacia complex</taxon>
    </lineage>
</organism>
<evidence type="ECO:0000259" key="3">
    <source>
        <dbReference type="Pfam" id="PF04536"/>
    </source>
</evidence>
<dbReference type="InterPro" id="IPR007621">
    <property type="entry name" value="TPM_dom"/>
</dbReference>
<dbReference type="EMBL" id="CABVPN010000002">
    <property type="protein sequence ID" value="VWB12583.1"/>
    <property type="molecule type" value="Genomic_DNA"/>
</dbReference>
<feature type="transmembrane region" description="Helical" evidence="2">
    <location>
        <begin position="302"/>
        <end position="325"/>
    </location>
</feature>
<reference evidence="4 5" key="1">
    <citation type="submission" date="2019-09" db="EMBL/GenBank/DDBJ databases">
        <authorList>
            <person name="Depoorter E."/>
        </authorList>
    </citation>
    <scope>NUCLEOTIDE SEQUENCE [LARGE SCALE GENOMIC DNA]</scope>
    <source>
        <strain evidence="4">LMG 24065</strain>
    </source>
</reference>
<dbReference type="PANTHER" id="PTHR30373:SF2">
    <property type="entry name" value="UPF0603 PROTEIN YGCG"/>
    <property type="match status" value="1"/>
</dbReference>
<dbReference type="Proteomes" id="UP000494125">
    <property type="component" value="Unassembled WGS sequence"/>
</dbReference>
<keyword evidence="2" id="KW-1133">Transmembrane helix</keyword>
<dbReference type="Gene3D" id="3.10.310.50">
    <property type="match status" value="1"/>
</dbReference>
<feature type="compositionally biased region" description="Low complexity" evidence="1">
    <location>
        <begin position="408"/>
        <end position="445"/>
    </location>
</feature>
<feature type="transmembrane region" description="Helical" evidence="2">
    <location>
        <begin position="388"/>
        <end position="406"/>
    </location>
</feature>
<sequence>MNLKRLMGRSSLPDCEGDPASMACTPRDAVRPARIRGKARIGNAAVAAALLAGAAFLCVPAFAAPADAGDGAIPSVANAPSACTNVAAAASYPVAHDPEAAPPLTGRVTDMTGVLSVACASELTDRLADLERRLGLQMAILLVGSTGHATIEQFATTVFEKWRLGESKIDNGLLLVAALNDRTVRIEVGYGLEGAIPDIVAGRIIRERIVPAFREKRIEAGVSDTVDALVREMTPPQMAASDSALPDEDARRAASGDAKRLSNGLPETPPDDVGSFLFWLLLGLTGVTLGVVTEWRKLRWQVMLPASFLVATIVPAAMLPVGAIFRGDLEAILGALAIVPTSIGVGAWLLGIGVVRSARVRKNTAIIGGTLLALIGIGHLMGYSPGEVLVAVFCVVVAILWIVEKLTGSDGSSSSSTSSSSSSSFKWPSSGSGSSSSSSSSSDSFTGGGGSSGGGGASGRW</sequence>
<keyword evidence="2" id="KW-0472">Membrane</keyword>
<proteinExistence type="predicted"/>
<evidence type="ECO:0000256" key="1">
    <source>
        <dbReference type="SAM" id="MobiDB-lite"/>
    </source>
</evidence>
<feature type="transmembrane region" description="Helical" evidence="2">
    <location>
        <begin position="41"/>
        <end position="63"/>
    </location>
</feature>
<keyword evidence="2" id="KW-0812">Transmembrane</keyword>
<accession>A0A6P2H7I1</accession>
<keyword evidence="4" id="KW-0449">Lipoprotein</keyword>
<feature type="transmembrane region" description="Helical" evidence="2">
    <location>
        <begin position="364"/>
        <end position="382"/>
    </location>
</feature>
<keyword evidence="5" id="KW-1185">Reference proteome</keyword>
<evidence type="ECO:0000256" key="2">
    <source>
        <dbReference type="SAM" id="Phobius"/>
    </source>
</evidence>